<feature type="region of interest" description="Disordered" evidence="1">
    <location>
        <begin position="134"/>
        <end position="167"/>
    </location>
</feature>
<evidence type="ECO:0008006" key="4">
    <source>
        <dbReference type="Google" id="ProtNLM"/>
    </source>
</evidence>
<feature type="compositionally biased region" description="Low complexity" evidence="1">
    <location>
        <begin position="226"/>
        <end position="250"/>
    </location>
</feature>
<feature type="compositionally biased region" description="Acidic residues" evidence="1">
    <location>
        <begin position="405"/>
        <end position="414"/>
    </location>
</feature>
<name>A0ABQ9XJA6_9EUKA</name>
<feature type="region of interest" description="Disordered" evidence="1">
    <location>
        <begin position="180"/>
        <end position="461"/>
    </location>
</feature>
<feature type="compositionally biased region" description="Low complexity" evidence="1">
    <location>
        <begin position="313"/>
        <end position="324"/>
    </location>
</feature>
<feature type="compositionally biased region" description="Pro residues" evidence="1">
    <location>
        <begin position="251"/>
        <end position="274"/>
    </location>
</feature>
<evidence type="ECO:0000256" key="1">
    <source>
        <dbReference type="SAM" id="MobiDB-lite"/>
    </source>
</evidence>
<proteinExistence type="predicted"/>
<feature type="compositionally biased region" description="Acidic residues" evidence="1">
    <location>
        <begin position="336"/>
        <end position="346"/>
    </location>
</feature>
<reference evidence="2 3" key="1">
    <citation type="journal article" date="2022" name="bioRxiv">
        <title>Genomics of Preaxostyla Flagellates Illuminates Evolutionary Transitions and the Path Towards Mitochondrial Loss.</title>
        <authorList>
            <person name="Novak L.V.F."/>
            <person name="Treitli S.C."/>
            <person name="Pyrih J."/>
            <person name="Halakuc P."/>
            <person name="Pipaliya S.V."/>
            <person name="Vacek V."/>
            <person name="Brzon O."/>
            <person name="Soukal P."/>
            <person name="Eme L."/>
            <person name="Dacks J.B."/>
            <person name="Karnkowska A."/>
            <person name="Elias M."/>
            <person name="Hampl V."/>
        </authorList>
    </citation>
    <scope>NUCLEOTIDE SEQUENCE [LARGE SCALE GENOMIC DNA]</scope>
    <source>
        <strain evidence="2">NAU3</strain>
        <tissue evidence="2">Gut</tissue>
    </source>
</reference>
<feature type="compositionally biased region" description="Pro residues" evidence="1">
    <location>
        <begin position="138"/>
        <end position="154"/>
    </location>
</feature>
<organism evidence="2 3">
    <name type="scientific">Blattamonas nauphoetae</name>
    <dbReference type="NCBI Taxonomy" id="2049346"/>
    <lineage>
        <taxon>Eukaryota</taxon>
        <taxon>Metamonada</taxon>
        <taxon>Preaxostyla</taxon>
        <taxon>Oxymonadida</taxon>
        <taxon>Blattamonas</taxon>
    </lineage>
</organism>
<sequence>MSITSFLERRAELFQTRVSESVTHSVRTEKLRYLLPSSDRKKTGDVILLTQFLAVTNGTGPKAQIIEAIILKDAKLQPLPTPNFDGNEFAFEITFQHHGFGLGSRGPATMKFICDTIDSRSEWMAEIQHQVDALNTPIQPPPPRKSQPPKPHSPSQPSRLVSSTTAKDITNEMKKAVEGEVGEIEKPPAPPPPQVSPSPKSHPIAPSPSQTHPTPPSQVTAISPSLNLNLNLIPTQSSPSSTPTPTHNSHSPPPLSTLTLPPPPTSLALPPPPTSLTAQEISATLRGMRPPPPPTSSSPLFSDSEDSSDDSSDFSSSSSESQDLPMPPMHRLQFDSESEDEGEEEVKQEISQTLPPPPISSIVENEHNTNNDTEQPQDPPEPSLTEKDDPKSEIVDTIPLPEPSPSEEEEDVSEDDRPPILEPSPSDEEIPMLVEENAPRPGMMMFDEESESDDDVGGQAE</sequence>
<feature type="compositionally biased region" description="Acidic residues" evidence="1">
    <location>
        <begin position="303"/>
        <end position="312"/>
    </location>
</feature>
<keyword evidence="3" id="KW-1185">Reference proteome</keyword>
<protein>
    <recommendedName>
        <fullName evidence="4">PH domain-containing protein</fullName>
    </recommendedName>
</protein>
<dbReference type="EMBL" id="JARBJD010000121">
    <property type="protein sequence ID" value="KAK2951285.1"/>
    <property type="molecule type" value="Genomic_DNA"/>
</dbReference>
<dbReference type="Proteomes" id="UP001281761">
    <property type="component" value="Unassembled WGS sequence"/>
</dbReference>
<gene>
    <name evidence="2" type="ORF">BLNAU_13772</name>
</gene>
<feature type="compositionally biased region" description="Basic and acidic residues" evidence="1">
    <location>
        <begin position="384"/>
        <end position="394"/>
    </location>
</feature>
<evidence type="ECO:0000313" key="3">
    <source>
        <dbReference type="Proteomes" id="UP001281761"/>
    </source>
</evidence>
<accession>A0ABQ9XJA6</accession>
<feature type="compositionally biased region" description="Low complexity" evidence="1">
    <location>
        <begin position="197"/>
        <end position="212"/>
    </location>
</feature>
<evidence type="ECO:0000313" key="2">
    <source>
        <dbReference type="EMBL" id="KAK2951285.1"/>
    </source>
</evidence>
<comment type="caution">
    <text evidence="2">The sequence shown here is derived from an EMBL/GenBank/DDBJ whole genome shotgun (WGS) entry which is preliminary data.</text>
</comment>
<feature type="compositionally biased region" description="Pro residues" evidence="1">
    <location>
        <begin position="187"/>
        <end position="196"/>
    </location>
</feature>
<feature type="compositionally biased region" description="Acidic residues" evidence="1">
    <location>
        <begin position="446"/>
        <end position="461"/>
    </location>
</feature>